<dbReference type="InterPro" id="IPR023198">
    <property type="entry name" value="PGP-like_dom2"/>
</dbReference>
<gene>
    <name evidence="5" type="ORF">CKF54_03800</name>
</gene>
<dbReference type="EC" id="3.1.3.18" evidence="4"/>
<dbReference type="EMBL" id="NRHC01000040">
    <property type="protein sequence ID" value="RIY32934.1"/>
    <property type="molecule type" value="Genomic_DNA"/>
</dbReference>
<comment type="similarity">
    <text evidence="3">Belongs to the HAD-like hydrolase superfamily. CbbY/CbbZ/Gph/YieH family.</text>
</comment>
<keyword evidence="6" id="KW-1185">Reference proteome</keyword>
<evidence type="ECO:0000256" key="2">
    <source>
        <dbReference type="ARBA" id="ARBA00004818"/>
    </source>
</evidence>
<dbReference type="GO" id="GO:0008967">
    <property type="term" value="F:phosphoglycolate phosphatase activity"/>
    <property type="evidence" value="ECO:0007669"/>
    <property type="project" value="UniProtKB-EC"/>
</dbReference>
<comment type="catalytic activity">
    <reaction evidence="1">
        <text>2-phosphoglycolate + H2O = glycolate + phosphate</text>
        <dbReference type="Rhea" id="RHEA:14369"/>
        <dbReference type="ChEBI" id="CHEBI:15377"/>
        <dbReference type="ChEBI" id="CHEBI:29805"/>
        <dbReference type="ChEBI" id="CHEBI:43474"/>
        <dbReference type="ChEBI" id="CHEBI:58033"/>
        <dbReference type="EC" id="3.1.3.18"/>
    </reaction>
</comment>
<dbReference type="Pfam" id="PF13419">
    <property type="entry name" value="HAD_2"/>
    <property type="match status" value="1"/>
</dbReference>
<dbReference type="PROSITE" id="PS01228">
    <property type="entry name" value="COF_1"/>
    <property type="match status" value="1"/>
</dbReference>
<dbReference type="GO" id="GO:0006281">
    <property type="term" value="P:DNA repair"/>
    <property type="evidence" value="ECO:0007669"/>
    <property type="project" value="TreeGrafter"/>
</dbReference>
<dbReference type="InterPro" id="IPR050155">
    <property type="entry name" value="HAD-like_hydrolase_sf"/>
</dbReference>
<organism evidence="5 6">
    <name type="scientific">Psittacicella hinzii</name>
    <dbReference type="NCBI Taxonomy" id="2028575"/>
    <lineage>
        <taxon>Bacteria</taxon>
        <taxon>Pseudomonadati</taxon>
        <taxon>Pseudomonadota</taxon>
        <taxon>Gammaproteobacteria</taxon>
        <taxon>Pasteurellales</taxon>
        <taxon>Psittacicellaceae</taxon>
        <taxon>Psittacicella</taxon>
    </lineage>
</organism>
<dbReference type="Proteomes" id="UP000265691">
    <property type="component" value="Unassembled WGS sequence"/>
</dbReference>
<dbReference type="SFLD" id="SFLDS00003">
    <property type="entry name" value="Haloacid_Dehalogenase"/>
    <property type="match status" value="1"/>
</dbReference>
<dbReference type="RefSeq" id="WP_119524955.1">
    <property type="nucleotide sequence ID" value="NZ_NRHC01000040.1"/>
</dbReference>
<comment type="pathway">
    <text evidence="2">Organic acid metabolism; glycolate biosynthesis; glycolate from 2-phosphoglycolate: step 1/1.</text>
</comment>
<dbReference type="NCBIfam" id="TIGR01549">
    <property type="entry name" value="HAD-SF-IA-v1"/>
    <property type="match status" value="1"/>
</dbReference>
<dbReference type="GO" id="GO:0005829">
    <property type="term" value="C:cytosol"/>
    <property type="evidence" value="ECO:0007669"/>
    <property type="project" value="TreeGrafter"/>
</dbReference>
<dbReference type="PANTHER" id="PTHR43434">
    <property type="entry name" value="PHOSPHOGLYCOLATE PHOSPHATASE"/>
    <property type="match status" value="1"/>
</dbReference>
<dbReference type="NCBIfam" id="TIGR01509">
    <property type="entry name" value="HAD-SF-IA-v3"/>
    <property type="match status" value="1"/>
</dbReference>
<reference evidence="5 6" key="1">
    <citation type="submission" date="2017-08" db="EMBL/GenBank/DDBJ databases">
        <title>Reclassification of Bisgaard taxon 37 and 44.</title>
        <authorList>
            <person name="Christensen H."/>
        </authorList>
    </citation>
    <scope>NUCLEOTIDE SEQUENCE [LARGE SCALE GENOMIC DNA]</scope>
    <source>
        <strain evidence="5 6">B96_3</strain>
    </source>
</reference>
<evidence type="ECO:0000256" key="3">
    <source>
        <dbReference type="ARBA" id="ARBA00006171"/>
    </source>
</evidence>
<proteinExistence type="inferred from homology"/>
<evidence type="ECO:0000256" key="4">
    <source>
        <dbReference type="ARBA" id="ARBA00013078"/>
    </source>
</evidence>
<dbReference type="InterPro" id="IPR023214">
    <property type="entry name" value="HAD_sf"/>
</dbReference>
<dbReference type="SFLD" id="SFLDG01135">
    <property type="entry name" value="C1.5.6:_HAD__Beta-PGM__Phospha"/>
    <property type="match status" value="1"/>
</dbReference>
<evidence type="ECO:0000313" key="6">
    <source>
        <dbReference type="Proteomes" id="UP000265691"/>
    </source>
</evidence>
<evidence type="ECO:0000256" key="1">
    <source>
        <dbReference type="ARBA" id="ARBA00000830"/>
    </source>
</evidence>
<dbReference type="AlphaFoldDB" id="A0A3A1Y9X0"/>
<dbReference type="PANTHER" id="PTHR43434:SF1">
    <property type="entry name" value="PHOSPHOGLYCOLATE PHOSPHATASE"/>
    <property type="match status" value="1"/>
</dbReference>
<comment type="caution">
    <text evidence="5">The sequence shown here is derived from an EMBL/GenBank/DDBJ whole genome shotgun (WGS) entry which is preliminary data.</text>
</comment>
<dbReference type="InterPro" id="IPR041492">
    <property type="entry name" value="HAD_2"/>
</dbReference>
<sequence length="269" mass="29983">MANYNYDLIVFDLDGTLLNTIEDIAHSYRLACKEFGFPEPPTLEVTNWVGQGHDAAVTECFAWLRREILKDKRLFARFAGKDELLSLPTEQLYDTEVLPLKDEFKARHQQLYIEVGNTHAKLFPGVEKALHHLKATGVKLAVLTNKMKALTPKVLAGVGLLELFDGVFSEGDLAHNKPDPEGILKHMENFGLTDRSRVLMVGDSENDIKAGLAAKVDVLGLTYGYNYGKPIDLSNPTYVSDHFSAVVALHEGVPLQGQEFAQLVEKFEK</sequence>
<evidence type="ECO:0000313" key="5">
    <source>
        <dbReference type="EMBL" id="RIY32934.1"/>
    </source>
</evidence>
<dbReference type="PRINTS" id="PR00413">
    <property type="entry name" value="HADHALOGNASE"/>
</dbReference>
<dbReference type="InterPro" id="IPR006439">
    <property type="entry name" value="HAD-SF_hydro_IA"/>
</dbReference>
<dbReference type="SUPFAM" id="SSF56784">
    <property type="entry name" value="HAD-like"/>
    <property type="match status" value="1"/>
</dbReference>
<dbReference type="Gene3D" id="3.40.50.1000">
    <property type="entry name" value="HAD superfamily/HAD-like"/>
    <property type="match status" value="1"/>
</dbReference>
<dbReference type="OrthoDB" id="9776368at2"/>
<dbReference type="InterPro" id="IPR036412">
    <property type="entry name" value="HAD-like_sf"/>
</dbReference>
<name>A0A3A1Y9X0_9GAMM</name>
<dbReference type="FunFam" id="3.40.50.1000:FF:000022">
    <property type="entry name" value="Phosphoglycolate phosphatase"/>
    <property type="match status" value="1"/>
</dbReference>
<protein>
    <recommendedName>
        <fullName evidence="4">phosphoglycolate phosphatase</fullName>
        <ecNumber evidence="4">3.1.3.18</ecNumber>
    </recommendedName>
</protein>
<accession>A0A3A1Y9X0</accession>
<dbReference type="Gene3D" id="1.10.150.240">
    <property type="entry name" value="Putative phosphatase, domain 2"/>
    <property type="match status" value="1"/>
</dbReference>
<dbReference type="SFLD" id="SFLDG01129">
    <property type="entry name" value="C1.5:_HAD__Beta-PGM__Phosphata"/>
    <property type="match status" value="1"/>
</dbReference>